<dbReference type="Pfam" id="PF13673">
    <property type="entry name" value="Acetyltransf_10"/>
    <property type="match status" value="1"/>
</dbReference>
<reference evidence="2 3" key="1">
    <citation type="submission" date="2014-10" db="EMBL/GenBank/DDBJ databases">
        <title>Kaistella jeonii genome.</title>
        <authorList>
            <person name="Clayton J.T."/>
            <person name="Newman J.D."/>
        </authorList>
    </citation>
    <scope>NUCLEOTIDE SEQUENCE [LARGE SCALE GENOMIC DNA]</scope>
    <source>
        <strain evidence="2 3">DSM 17048</strain>
    </source>
</reference>
<dbReference type="GO" id="GO:0016747">
    <property type="term" value="F:acyltransferase activity, transferring groups other than amino-acyl groups"/>
    <property type="evidence" value="ECO:0007669"/>
    <property type="project" value="InterPro"/>
</dbReference>
<protein>
    <recommendedName>
        <fullName evidence="1">N-acetyltransferase domain-containing protein</fullName>
    </recommendedName>
</protein>
<proteinExistence type="predicted"/>
<dbReference type="InterPro" id="IPR016181">
    <property type="entry name" value="Acyl_CoA_acyltransferase"/>
</dbReference>
<sequence length="126" mass="14542">MLSEMYSSAVISTQIKNSNYHYYLIINEDQIVGFIGFELHYEGKTTKLHRIYLLPEAKGKNIGKEGMNFLKEEVASNADNRIILKVNKDNAAKNFYESQGYKVYEEGIFDIGNGFVMDDYLMEFTI</sequence>
<dbReference type="PROSITE" id="PS51186">
    <property type="entry name" value="GNAT"/>
    <property type="match status" value="1"/>
</dbReference>
<accession>A0A0C1FAF9</accession>
<name>A0A0C1FAF9_9FLAO</name>
<keyword evidence="3" id="KW-1185">Reference proteome</keyword>
<dbReference type="CDD" id="cd04301">
    <property type="entry name" value="NAT_SF"/>
    <property type="match status" value="1"/>
</dbReference>
<dbReference type="AlphaFoldDB" id="A0A0C1FAF9"/>
<dbReference type="EMBL" id="JSYL01000005">
    <property type="protein sequence ID" value="KIA88903.1"/>
    <property type="molecule type" value="Genomic_DNA"/>
</dbReference>
<evidence type="ECO:0000313" key="3">
    <source>
        <dbReference type="Proteomes" id="UP000031473"/>
    </source>
</evidence>
<feature type="domain" description="N-acetyltransferase" evidence="1">
    <location>
        <begin position="1"/>
        <end position="126"/>
    </location>
</feature>
<dbReference type="InterPro" id="IPR000182">
    <property type="entry name" value="GNAT_dom"/>
</dbReference>
<comment type="caution">
    <text evidence="2">The sequence shown here is derived from an EMBL/GenBank/DDBJ whole genome shotgun (WGS) entry which is preliminary data.</text>
</comment>
<dbReference type="Proteomes" id="UP000031473">
    <property type="component" value="Unassembled WGS sequence"/>
</dbReference>
<dbReference type="STRING" id="266749.SAMN05421876_107122"/>
<evidence type="ECO:0000313" key="2">
    <source>
        <dbReference type="EMBL" id="KIA88903.1"/>
    </source>
</evidence>
<dbReference type="Gene3D" id="3.40.630.30">
    <property type="match status" value="1"/>
</dbReference>
<gene>
    <name evidence="2" type="ORF">OA86_09050</name>
</gene>
<evidence type="ECO:0000259" key="1">
    <source>
        <dbReference type="PROSITE" id="PS51186"/>
    </source>
</evidence>
<dbReference type="SUPFAM" id="SSF55729">
    <property type="entry name" value="Acyl-CoA N-acyltransferases (Nat)"/>
    <property type="match status" value="1"/>
</dbReference>
<organism evidence="2 3">
    <name type="scientific">Kaistella jeonii</name>
    <dbReference type="NCBI Taxonomy" id="266749"/>
    <lineage>
        <taxon>Bacteria</taxon>
        <taxon>Pseudomonadati</taxon>
        <taxon>Bacteroidota</taxon>
        <taxon>Flavobacteriia</taxon>
        <taxon>Flavobacteriales</taxon>
        <taxon>Weeksellaceae</taxon>
        <taxon>Chryseobacterium group</taxon>
        <taxon>Kaistella</taxon>
    </lineage>
</organism>